<comment type="caution">
    <text evidence="1">The sequence shown here is derived from an EMBL/GenBank/DDBJ whole genome shotgun (WGS) entry which is preliminary data.</text>
</comment>
<name>A0A9X1MGW5_9BACT</name>
<accession>A0A9X1MGW5</accession>
<proteinExistence type="predicted"/>
<evidence type="ECO:0000313" key="2">
    <source>
        <dbReference type="Proteomes" id="UP001139103"/>
    </source>
</evidence>
<dbReference type="RefSeq" id="WP_230214183.1">
    <property type="nucleotide sequence ID" value="NZ_JAJKFT010000001.1"/>
</dbReference>
<evidence type="ECO:0000313" key="1">
    <source>
        <dbReference type="EMBL" id="MCC9626798.1"/>
    </source>
</evidence>
<gene>
    <name evidence="1" type="ORF">LOC68_00120</name>
</gene>
<organism evidence="1 2">
    <name type="scientific">Blastopirellula sediminis</name>
    <dbReference type="NCBI Taxonomy" id="2894196"/>
    <lineage>
        <taxon>Bacteria</taxon>
        <taxon>Pseudomonadati</taxon>
        <taxon>Planctomycetota</taxon>
        <taxon>Planctomycetia</taxon>
        <taxon>Pirellulales</taxon>
        <taxon>Pirellulaceae</taxon>
        <taxon>Blastopirellula</taxon>
    </lineage>
</organism>
<reference evidence="1" key="1">
    <citation type="submission" date="2021-11" db="EMBL/GenBank/DDBJ databases">
        <title>Genome sequence.</title>
        <authorList>
            <person name="Sun Q."/>
        </authorList>
    </citation>
    <scope>NUCLEOTIDE SEQUENCE</scope>
    <source>
        <strain evidence="1">JC732</strain>
    </source>
</reference>
<sequence>MPYDLKPLYLNPPSHRLIVPYANPHYPVVFIARWPKGVFASHGEFIRFYEAYDSAMQGYLQGMPEEALEDWFVPHESLDFSQPAVEVLPERTEDAVVWMERNFPFVQLPWLKPGDHSEILDEDQGKFGSLTAYGNGGYLYVFVADEL</sequence>
<dbReference type="EMBL" id="JAJKFT010000001">
    <property type="protein sequence ID" value="MCC9626798.1"/>
    <property type="molecule type" value="Genomic_DNA"/>
</dbReference>
<protein>
    <submittedName>
        <fullName evidence="1">Uncharacterized protein</fullName>
    </submittedName>
</protein>
<keyword evidence="2" id="KW-1185">Reference proteome</keyword>
<dbReference type="AlphaFoldDB" id="A0A9X1MGW5"/>
<dbReference type="Proteomes" id="UP001139103">
    <property type="component" value="Unassembled WGS sequence"/>
</dbReference>